<dbReference type="SUPFAM" id="SSF53448">
    <property type="entry name" value="Nucleotide-diphospho-sugar transferases"/>
    <property type="match status" value="1"/>
</dbReference>
<organism evidence="2 3">
    <name type="scientific">Paeniglutamicibacter sulfureus</name>
    <dbReference type="NCBI Taxonomy" id="43666"/>
    <lineage>
        <taxon>Bacteria</taxon>
        <taxon>Bacillati</taxon>
        <taxon>Actinomycetota</taxon>
        <taxon>Actinomycetes</taxon>
        <taxon>Micrococcales</taxon>
        <taxon>Micrococcaceae</taxon>
        <taxon>Paeniglutamicibacter</taxon>
    </lineage>
</organism>
<dbReference type="PANTHER" id="PTHR43777">
    <property type="entry name" value="MOLYBDENUM COFACTOR CYTIDYLYLTRANSFERASE"/>
    <property type="match status" value="1"/>
</dbReference>
<accession>A0ABU2BNE0</accession>
<evidence type="ECO:0000313" key="3">
    <source>
        <dbReference type="Proteomes" id="UP001183817"/>
    </source>
</evidence>
<keyword evidence="3" id="KW-1185">Reference proteome</keyword>
<gene>
    <name evidence="2" type="ORF">J2S64_002894</name>
</gene>
<reference evidence="2 3" key="1">
    <citation type="submission" date="2023-07" db="EMBL/GenBank/DDBJ databases">
        <title>Sequencing the genomes of 1000 actinobacteria strains.</title>
        <authorList>
            <person name="Klenk H.-P."/>
        </authorList>
    </citation>
    <scope>NUCLEOTIDE SEQUENCE [LARGE SCALE GENOMIC DNA]</scope>
    <source>
        <strain evidence="2 3">DSM 20167</strain>
    </source>
</reference>
<dbReference type="Gene3D" id="3.90.550.10">
    <property type="entry name" value="Spore Coat Polysaccharide Biosynthesis Protein SpsA, Chain A"/>
    <property type="match status" value="1"/>
</dbReference>
<evidence type="ECO:0000259" key="1">
    <source>
        <dbReference type="Pfam" id="PF12804"/>
    </source>
</evidence>
<evidence type="ECO:0000313" key="2">
    <source>
        <dbReference type="EMBL" id="MDR7359203.1"/>
    </source>
</evidence>
<sequence length="206" mass="21070">MTSPNESPPVVGVLLAAGAGSRLGRGPKALLRNPNGQNLLGSALAALRDGGCTRVVVVLGAEATRVREQVNEPGATVLINELWATGMGSSLALGMGAVPDGAAALVALVDQPGLSAALVRRIASEHRAGRITAAGYRRDDASLRRGHPVLFAPEHIRAAAAAASGDVGARDYLAANRELVDLVDCSDLDTGLDLDTVADLEALGWK</sequence>
<dbReference type="InterPro" id="IPR029044">
    <property type="entry name" value="Nucleotide-diphossugar_trans"/>
</dbReference>
<keyword evidence="2" id="KW-0560">Oxidoreductase</keyword>
<dbReference type="RefSeq" id="WP_310291535.1">
    <property type="nucleotide sequence ID" value="NZ_BAAAWO010000001.1"/>
</dbReference>
<feature type="domain" description="MobA-like NTP transferase" evidence="1">
    <location>
        <begin position="12"/>
        <end position="176"/>
    </location>
</feature>
<name>A0ABU2BNE0_9MICC</name>
<dbReference type="EC" id="1.1.1.328" evidence="2"/>
<dbReference type="CDD" id="cd04182">
    <property type="entry name" value="GT_2_like_f"/>
    <property type="match status" value="1"/>
</dbReference>
<proteinExistence type="predicted"/>
<dbReference type="GO" id="GO:0016491">
    <property type="term" value="F:oxidoreductase activity"/>
    <property type="evidence" value="ECO:0007669"/>
    <property type="project" value="UniProtKB-KW"/>
</dbReference>
<protein>
    <submittedName>
        <fullName evidence="2">Nicotine blue oxidoreductase</fullName>
        <ecNumber evidence="2">1.1.1.328</ecNumber>
    </submittedName>
</protein>
<dbReference type="Pfam" id="PF12804">
    <property type="entry name" value="NTP_transf_3"/>
    <property type="match status" value="1"/>
</dbReference>
<dbReference type="EMBL" id="JAVDYI010000001">
    <property type="protein sequence ID" value="MDR7359203.1"/>
    <property type="molecule type" value="Genomic_DNA"/>
</dbReference>
<dbReference type="Proteomes" id="UP001183817">
    <property type="component" value="Unassembled WGS sequence"/>
</dbReference>
<dbReference type="PANTHER" id="PTHR43777:SF1">
    <property type="entry name" value="MOLYBDENUM COFACTOR CYTIDYLYLTRANSFERASE"/>
    <property type="match status" value="1"/>
</dbReference>
<dbReference type="InterPro" id="IPR025877">
    <property type="entry name" value="MobA-like_NTP_Trfase"/>
</dbReference>
<comment type="caution">
    <text evidence="2">The sequence shown here is derived from an EMBL/GenBank/DDBJ whole genome shotgun (WGS) entry which is preliminary data.</text>
</comment>